<protein>
    <submittedName>
        <fullName evidence="1">Uncharacterized protein</fullName>
    </submittedName>
</protein>
<gene>
    <name evidence="1" type="ORF">L1987_70169</name>
</gene>
<accession>A0ACB9APR4</accession>
<reference evidence="1 2" key="2">
    <citation type="journal article" date="2022" name="Mol. Ecol. Resour.">
        <title>The genomes of chicory, endive, great burdock and yacon provide insights into Asteraceae paleo-polyploidization history and plant inulin production.</title>
        <authorList>
            <person name="Fan W."/>
            <person name="Wang S."/>
            <person name="Wang H."/>
            <person name="Wang A."/>
            <person name="Jiang F."/>
            <person name="Liu H."/>
            <person name="Zhao H."/>
            <person name="Xu D."/>
            <person name="Zhang Y."/>
        </authorList>
    </citation>
    <scope>NUCLEOTIDE SEQUENCE [LARGE SCALE GENOMIC DNA]</scope>
    <source>
        <strain evidence="2">cv. Yunnan</strain>
        <tissue evidence="1">Leaves</tissue>
    </source>
</reference>
<dbReference type="EMBL" id="CM042041">
    <property type="protein sequence ID" value="KAI3711630.1"/>
    <property type="molecule type" value="Genomic_DNA"/>
</dbReference>
<name>A0ACB9APR4_9ASTR</name>
<organism evidence="1 2">
    <name type="scientific">Smallanthus sonchifolius</name>
    <dbReference type="NCBI Taxonomy" id="185202"/>
    <lineage>
        <taxon>Eukaryota</taxon>
        <taxon>Viridiplantae</taxon>
        <taxon>Streptophyta</taxon>
        <taxon>Embryophyta</taxon>
        <taxon>Tracheophyta</taxon>
        <taxon>Spermatophyta</taxon>
        <taxon>Magnoliopsida</taxon>
        <taxon>eudicotyledons</taxon>
        <taxon>Gunneridae</taxon>
        <taxon>Pentapetalae</taxon>
        <taxon>asterids</taxon>
        <taxon>campanulids</taxon>
        <taxon>Asterales</taxon>
        <taxon>Asteraceae</taxon>
        <taxon>Asteroideae</taxon>
        <taxon>Heliantheae alliance</taxon>
        <taxon>Millerieae</taxon>
        <taxon>Smallanthus</taxon>
    </lineage>
</organism>
<evidence type="ECO:0000313" key="2">
    <source>
        <dbReference type="Proteomes" id="UP001056120"/>
    </source>
</evidence>
<comment type="caution">
    <text evidence="1">The sequence shown here is derived from an EMBL/GenBank/DDBJ whole genome shotgun (WGS) entry which is preliminary data.</text>
</comment>
<evidence type="ECO:0000313" key="1">
    <source>
        <dbReference type="EMBL" id="KAI3711630.1"/>
    </source>
</evidence>
<proteinExistence type="predicted"/>
<reference evidence="2" key="1">
    <citation type="journal article" date="2022" name="Mol. Ecol. Resour.">
        <title>The genomes of chicory, endive, great burdock and yacon provide insights into Asteraceae palaeo-polyploidization history and plant inulin production.</title>
        <authorList>
            <person name="Fan W."/>
            <person name="Wang S."/>
            <person name="Wang H."/>
            <person name="Wang A."/>
            <person name="Jiang F."/>
            <person name="Liu H."/>
            <person name="Zhao H."/>
            <person name="Xu D."/>
            <person name="Zhang Y."/>
        </authorList>
    </citation>
    <scope>NUCLEOTIDE SEQUENCE [LARGE SCALE GENOMIC DNA]</scope>
    <source>
        <strain evidence="2">cv. Yunnan</strain>
    </source>
</reference>
<dbReference type="Proteomes" id="UP001056120">
    <property type="component" value="Linkage Group LG24"/>
</dbReference>
<keyword evidence="2" id="KW-1185">Reference proteome</keyword>
<sequence length="68" mass="7917">MPVFNVLNYVGLMATFNFLQSLEDTISKMEGDKKVDNCKHPVQVMGRFIFLFLYSLGFDFDHVSDRSY</sequence>